<dbReference type="STRING" id="1454001.AW08_03503"/>
<name>A0A011NKY1_9PROT</name>
<dbReference type="CDD" id="cd02968">
    <property type="entry name" value="SCO"/>
    <property type="match status" value="1"/>
</dbReference>
<evidence type="ECO:0000256" key="5">
    <source>
        <dbReference type="SAM" id="SignalP"/>
    </source>
</evidence>
<dbReference type="AlphaFoldDB" id="A0A011NKY1"/>
<gene>
    <name evidence="7" type="ORF">AW08_03503</name>
</gene>
<sequence length="196" mass="21214">MKTFPSLASLVLLLNLMLVACSGPPAFKSTDITGVDWGKELALTDHTGQPRRLADFKGKAVIVFFGYTQCPDVCPTTLLSMRETVARLGSDAGRVQVLFVTLDPARDTQQLLAEYVTAFNPGFIGLRGDEAATAAAAREFKVFYVRQPGSTPDSYSIDHSTGSYVFDPQGRLRLLVRHGEAPDHVAADLKLLLAGK</sequence>
<feature type="chain" id="PRO_5001462345" evidence="5">
    <location>
        <begin position="21"/>
        <end position="196"/>
    </location>
</feature>
<feature type="binding site" evidence="3">
    <location>
        <position position="159"/>
    </location>
    <ligand>
        <name>Cu cation</name>
        <dbReference type="ChEBI" id="CHEBI:23378"/>
    </ligand>
</feature>
<organism evidence="7 8">
    <name type="scientific">Candidatus Accumulibacter adjunctus</name>
    <dbReference type="NCBI Taxonomy" id="1454001"/>
    <lineage>
        <taxon>Bacteria</taxon>
        <taxon>Pseudomonadati</taxon>
        <taxon>Pseudomonadota</taxon>
        <taxon>Betaproteobacteria</taxon>
        <taxon>Candidatus Accumulibacter</taxon>
    </lineage>
</organism>
<dbReference type="Proteomes" id="UP000020218">
    <property type="component" value="Unassembled WGS sequence"/>
</dbReference>
<feature type="binding site" evidence="3">
    <location>
        <position position="70"/>
    </location>
    <ligand>
        <name>Cu cation</name>
        <dbReference type="ChEBI" id="CHEBI:23378"/>
    </ligand>
</feature>
<dbReference type="Pfam" id="PF02630">
    <property type="entry name" value="SCO1-SenC"/>
    <property type="match status" value="1"/>
</dbReference>
<dbReference type="Gene3D" id="3.40.30.10">
    <property type="entry name" value="Glutaredoxin"/>
    <property type="match status" value="1"/>
</dbReference>
<evidence type="ECO:0000259" key="6">
    <source>
        <dbReference type="PROSITE" id="PS51352"/>
    </source>
</evidence>
<evidence type="ECO:0000256" key="4">
    <source>
        <dbReference type="PIRSR" id="PIRSR603782-2"/>
    </source>
</evidence>
<feature type="signal peptide" evidence="5">
    <location>
        <begin position="1"/>
        <end position="20"/>
    </location>
</feature>
<dbReference type="InterPro" id="IPR013766">
    <property type="entry name" value="Thioredoxin_domain"/>
</dbReference>
<keyword evidence="2 3" id="KW-0186">Copper</keyword>
<keyword evidence="8" id="KW-1185">Reference proteome</keyword>
<evidence type="ECO:0000256" key="1">
    <source>
        <dbReference type="ARBA" id="ARBA00010996"/>
    </source>
</evidence>
<dbReference type="PATRIC" id="fig|1454001.3.peg.3541"/>
<dbReference type="PANTHER" id="PTHR12151:SF25">
    <property type="entry name" value="LINALOOL DEHYDRATASE_ISOMERASE DOMAIN-CONTAINING PROTEIN"/>
    <property type="match status" value="1"/>
</dbReference>
<accession>A0A011NKY1</accession>
<feature type="disulfide bond" description="Redox-active" evidence="4">
    <location>
        <begin position="70"/>
        <end position="74"/>
    </location>
</feature>
<evidence type="ECO:0000256" key="3">
    <source>
        <dbReference type="PIRSR" id="PIRSR603782-1"/>
    </source>
</evidence>
<dbReference type="GO" id="GO:0046872">
    <property type="term" value="F:metal ion binding"/>
    <property type="evidence" value="ECO:0007669"/>
    <property type="project" value="UniProtKB-KW"/>
</dbReference>
<comment type="caution">
    <text evidence="7">The sequence shown here is derived from an EMBL/GenBank/DDBJ whole genome shotgun (WGS) entry which is preliminary data.</text>
</comment>
<comment type="similarity">
    <text evidence="1">Belongs to the SCO1/2 family.</text>
</comment>
<keyword evidence="5" id="KW-0732">Signal</keyword>
<dbReference type="PANTHER" id="PTHR12151">
    <property type="entry name" value="ELECTRON TRANSPORT PROTIN SCO1/SENC FAMILY MEMBER"/>
    <property type="match status" value="1"/>
</dbReference>
<keyword evidence="4" id="KW-1015">Disulfide bond</keyword>
<dbReference type="PROSITE" id="PS51257">
    <property type="entry name" value="PROKAR_LIPOPROTEIN"/>
    <property type="match status" value="1"/>
</dbReference>
<dbReference type="InterPro" id="IPR036249">
    <property type="entry name" value="Thioredoxin-like_sf"/>
</dbReference>
<dbReference type="PROSITE" id="PS51352">
    <property type="entry name" value="THIOREDOXIN_2"/>
    <property type="match status" value="1"/>
</dbReference>
<evidence type="ECO:0000256" key="2">
    <source>
        <dbReference type="ARBA" id="ARBA00023008"/>
    </source>
</evidence>
<reference evidence="7" key="1">
    <citation type="submission" date="2014-02" db="EMBL/GenBank/DDBJ databases">
        <title>Expanding our view of genomic diversity in Candidatus Accumulibacter clades.</title>
        <authorList>
            <person name="Skennerton C.T."/>
            <person name="Barr J.J."/>
            <person name="Slater F.R."/>
            <person name="Bond P.L."/>
            <person name="Tyson G.W."/>
        </authorList>
    </citation>
    <scope>NUCLEOTIDE SEQUENCE [LARGE SCALE GENOMIC DNA]</scope>
</reference>
<protein>
    <submittedName>
        <fullName evidence="7">SCO1/SenC</fullName>
    </submittedName>
</protein>
<keyword evidence="3" id="KW-0479">Metal-binding</keyword>
<evidence type="ECO:0000313" key="8">
    <source>
        <dbReference type="Proteomes" id="UP000020218"/>
    </source>
</evidence>
<dbReference type="InterPro" id="IPR003782">
    <property type="entry name" value="SCO1/SenC"/>
</dbReference>
<dbReference type="FunFam" id="3.40.30.10:FF:000013">
    <property type="entry name" value="Blast:Protein SCO1 homolog, mitochondrial"/>
    <property type="match status" value="1"/>
</dbReference>
<dbReference type="EMBL" id="JFAX01000029">
    <property type="protein sequence ID" value="EXI65050.1"/>
    <property type="molecule type" value="Genomic_DNA"/>
</dbReference>
<feature type="domain" description="Thioredoxin" evidence="6">
    <location>
        <begin position="18"/>
        <end position="194"/>
    </location>
</feature>
<evidence type="ECO:0000313" key="7">
    <source>
        <dbReference type="EMBL" id="EXI65050.1"/>
    </source>
</evidence>
<feature type="binding site" evidence="3">
    <location>
        <position position="74"/>
    </location>
    <ligand>
        <name>Cu cation</name>
        <dbReference type="ChEBI" id="CHEBI:23378"/>
    </ligand>
</feature>
<proteinExistence type="inferred from homology"/>
<dbReference type="SUPFAM" id="SSF52833">
    <property type="entry name" value="Thioredoxin-like"/>
    <property type="match status" value="1"/>
</dbReference>